<evidence type="ECO:0000313" key="4">
    <source>
        <dbReference type="EMBL" id="QPT41024.1"/>
    </source>
</evidence>
<dbReference type="OrthoDB" id="9795980at2"/>
<dbReference type="EMBL" id="CP065725">
    <property type="protein sequence ID" value="QPT41024.1"/>
    <property type="molecule type" value="Genomic_DNA"/>
</dbReference>
<dbReference type="NCBIfam" id="TIGR00741">
    <property type="entry name" value="yfiA"/>
    <property type="match status" value="1"/>
</dbReference>
<dbReference type="Proteomes" id="UP000254603">
    <property type="component" value="Unassembled WGS sequence"/>
</dbReference>
<dbReference type="AlphaFoldDB" id="A0A378XGC1"/>
<accession>A0A378XGC1</accession>
<dbReference type="PANTHER" id="PTHR33231">
    <property type="entry name" value="30S RIBOSOMAL PROTEIN"/>
    <property type="match status" value="1"/>
</dbReference>
<reference evidence="5 6" key="1">
    <citation type="submission" date="2018-06" db="EMBL/GenBank/DDBJ databases">
        <authorList>
            <consortium name="Pathogen Informatics"/>
            <person name="Doyle S."/>
        </authorList>
    </citation>
    <scope>NUCLEOTIDE SEQUENCE [LARGE SCALE GENOMIC DNA]</scope>
    <source>
        <strain evidence="5 6">NCTC11997</strain>
    </source>
</reference>
<dbReference type="GO" id="GO:0043024">
    <property type="term" value="F:ribosomal small subunit binding"/>
    <property type="evidence" value="ECO:0007669"/>
    <property type="project" value="TreeGrafter"/>
</dbReference>
<evidence type="ECO:0000313" key="6">
    <source>
        <dbReference type="Proteomes" id="UP000254603"/>
    </source>
</evidence>
<keyword evidence="7" id="KW-1185">Reference proteome</keyword>
<dbReference type="Pfam" id="PF02482">
    <property type="entry name" value="Ribosomal_S30AE"/>
    <property type="match status" value="1"/>
</dbReference>
<sequence length="103" mass="11537">MSSTNLSINGHHLEVTPAIREYVMKKIERVLKHTDNATAAIINLSVEPLKHRADITVRVPGKELFCEATEDDLYAAIDMLADKADRMVLKHKTKKSDAARRAV</sequence>
<gene>
    <name evidence="5" type="primary">yhbH</name>
    <name evidence="4" type="synonym">raiA</name>
    <name evidence="4" type="ORF">I6G29_05630</name>
    <name evidence="5" type="ORF">NCTC11997_01181</name>
</gene>
<dbReference type="Proteomes" id="UP000594903">
    <property type="component" value="Chromosome"/>
</dbReference>
<dbReference type="InterPro" id="IPR036567">
    <property type="entry name" value="RHF-like"/>
</dbReference>
<evidence type="ECO:0000256" key="1">
    <source>
        <dbReference type="ARBA" id="ARBA00022845"/>
    </source>
</evidence>
<dbReference type="CDD" id="cd00552">
    <property type="entry name" value="RaiA"/>
    <property type="match status" value="1"/>
</dbReference>
<dbReference type="SUPFAM" id="SSF69754">
    <property type="entry name" value="Ribosome binding protein Y (YfiA homologue)"/>
    <property type="match status" value="1"/>
</dbReference>
<evidence type="ECO:0000313" key="5">
    <source>
        <dbReference type="EMBL" id="SUA53469.1"/>
    </source>
</evidence>
<dbReference type="PANTHER" id="PTHR33231:SF1">
    <property type="entry name" value="30S RIBOSOMAL PROTEIN"/>
    <property type="match status" value="1"/>
</dbReference>
<dbReference type="Gene3D" id="3.30.160.100">
    <property type="entry name" value="Ribosome hibernation promotion factor-like"/>
    <property type="match status" value="1"/>
</dbReference>
<dbReference type="GO" id="GO:0022627">
    <property type="term" value="C:cytosolic small ribosomal subunit"/>
    <property type="evidence" value="ECO:0007669"/>
    <property type="project" value="TreeGrafter"/>
</dbReference>
<dbReference type="InterPro" id="IPR050574">
    <property type="entry name" value="HPF/YfiA_ribosome-assoc"/>
</dbReference>
<organism evidence="5 6">
    <name type="scientific">Oligella ureolytica</name>
    <dbReference type="NCBI Taxonomy" id="90244"/>
    <lineage>
        <taxon>Bacteria</taxon>
        <taxon>Pseudomonadati</taxon>
        <taxon>Pseudomonadota</taxon>
        <taxon>Betaproteobacteria</taxon>
        <taxon>Burkholderiales</taxon>
        <taxon>Alcaligenaceae</taxon>
        <taxon>Oligella</taxon>
    </lineage>
</organism>
<comment type="subunit">
    <text evidence="2">Associates exclusively with 100S ribosomes, which are dimers of 70S ribosomes.</text>
</comment>
<name>A0A378XGC1_9BURK</name>
<protein>
    <recommendedName>
        <fullName evidence="3">Ribosome hibernation promoting factor</fullName>
    </recommendedName>
</protein>
<dbReference type="InterPro" id="IPR003489">
    <property type="entry name" value="RHF/RaiA"/>
</dbReference>
<dbReference type="GO" id="GO:0045900">
    <property type="term" value="P:negative regulation of translational elongation"/>
    <property type="evidence" value="ECO:0007669"/>
    <property type="project" value="TreeGrafter"/>
</dbReference>
<evidence type="ECO:0000256" key="2">
    <source>
        <dbReference type="ARBA" id="ARBA00038695"/>
    </source>
</evidence>
<keyword evidence="1" id="KW-0810">Translation regulation</keyword>
<dbReference type="RefSeq" id="WP_018574053.1">
    <property type="nucleotide sequence ID" value="NZ_CP065725.1"/>
</dbReference>
<dbReference type="EMBL" id="UGSB01000001">
    <property type="protein sequence ID" value="SUA53469.1"/>
    <property type="molecule type" value="Genomic_DNA"/>
</dbReference>
<proteinExistence type="predicted"/>
<dbReference type="STRING" id="1122619.GCA_000373745_00869"/>
<reference evidence="4 7" key="2">
    <citation type="submission" date="2020-12" db="EMBL/GenBank/DDBJ databases">
        <title>FDA dAtabase for Regulatory Grade micrObial Sequences (FDA-ARGOS): Supporting development and validation of Infectious Disease Dx tests.</title>
        <authorList>
            <person name="Sproer C."/>
            <person name="Gronow S."/>
            <person name="Severitt S."/>
            <person name="Schroder I."/>
            <person name="Tallon L."/>
            <person name="Sadzewicz L."/>
            <person name="Zhao X."/>
            <person name="Boylan J."/>
            <person name="Ott S."/>
            <person name="Bowen H."/>
            <person name="Vavikolanu K."/>
            <person name="Mehta A."/>
            <person name="Aluvathingal J."/>
            <person name="Nadendla S."/>
            <person name="Lowell S."/>
            <person name="Myers T."/>
            <person name="Yan Y."/>
            <person name="Sichtig H."/>
        </authorList>
    </citation>
    <scope>NUCLEOTIDE SEQUENCE [LARGE SCALE GENOMIC DNA]</scope>
    <source>
        <strain evidence="4 7">FDAARGOS_872</strain>
    </source>
</reference>
<evidence type="ECO:0000313" key="7">
    <source>
        <dbReference type="Proteomes" id="UP000594903"/>
    </source>
</evidence>
<evidence type="ECO:0000256" key="3">
    <source>
        <dbReference type="ARBA" id="ARBA00041148"/>
    </source>
</evidence>